<feature type="region of interest" description="Disordered" evidence="1">
    <location>
        <begin position="161"/>
        <end position="206"/>
    </location>
</feature>
<dbReference type="Pfam" id="PF05239">
    <property type="entry name" value="PRC"/>
    <property type="match status" value="1"/>
</dbReference>
<organism evidence="4 5">
    <name type="scientific">Phyllobacterium trifolii</name>
    <dbReference type="NCBI Taxonomy" id="300193"/>
    <lineage>
        <taxon>Bacteria</taxon>
        <taxon>Pseudomonadati</taxon>
        <taxon>Pseudomonadota</taxon>
        <taxon>Alphaproteobacteria</taxon>
        <taxon>Hyphomicrobiales</taxon>
        <taxon>Phyllobacteriaceae</taxon>
        <taxon>Phyllobacterium</taxon>
    </lineage>
</organism>
<dbReference type="InterPro" id="IPR011033">
    <property type="entry name" value="PRC_barrel-like_sf"/>
</dbReference>
<accession>A0A839UIW3</accession>
<evidence type="ECO:0000259" key="3">
    <source>
        <dbReference type="Pfam" id="PF05239"/>
    </source>
</evidence>
<gene>
    <name evidence="4" type="ORF">FHS21_006168</name>
</gene>
<feature type="chain" id="PRO_5032798269" evidence="2">
    <location>
        <begin position="22"/>
        <end position="206"/>
    </location>
</feature>
<evidence type="ECO:0000256" key="2">
    <source>
        <dbReference type="SAM" id="SignalP"/>
    </source>
</evidence>
<feature type="signal peptide" evidence="2">
    <location>
        <begin position="1"/>
        <end position="21"/>
    </location>
</feature>
<dbReference type="AlphaFoldDB" id="A0A839UIW3"/>
<dbReference type="PANTHER" id="PTHR36505">
    <property type="entry name" value="BLR1072 PROTEIN"/>
    <property type="match status" value="1"/>
</dbReference>
<protein>
    <submittedName>
        <fullName evidence="4">Sporulation protein YlmC with PRC-barrel domain</fullName>
    </submittedName>
</protein>
<dbReference type="EMBL" id="JACHXN010000039">
    <property type="protein sequence ID" value="MBB3149714.1"/>
    <property type="molecule type" value="Genomic_DNA"/>
</dbReference>
<proteinExistence type="predicted"/>
<keyword evidence="2" id="KW-0732">Signal</keyword>
<dbReference type="InterPro" id="IPR027275">
    <property type="entry name" value="PRC-brl_dom"/>
</dbReference>
<dbReference type="PANTHER" id="PTHR36505:SF1">
    <property type="entry name" value="BLR1072 PROTEIN"/>
    <property type="match status" value="1"/>
</dbReference>
<keyword evidence="5" id="KW-1185">Reference proteome</keyword>
<dbReference type="Gene3D" id="2.30.30.240">
    <property type="entry name" value="PRC-barrel domain"/>
    <property type="match status" value="1"/>
</dbReference>
<feature type="domain" description="PRC-barrel" evidence="3">
    <location>
        <begin position="71"/>
        <end position="153"/>
    </location>
</feature>
<name>A0A839UIW3_9HYPH</name>
<reference evidence="4 5" key="1">
    <citation type="submission" date="2020-08" db="EMBL/GenBank/DDBJ databases">
        <title>Genomic Encyclopedia of Type Strains, Phase III (KMG-III): the genomes of soil and plant-associated and newly described type strains.</title>
        <authorList>
            <person name="Whitman W."/>
        </authorList>
    </citation>
    <scope>NUCLEOTIDE SEQUENCE [LARGE SCALE GENOMIC DNA]</scope>
    <source>
        <strain evidence="4 5">CECT 7015</strain>
    </source>
</reference>
<evidence type="ECO:0000256" key="1">
    <source>
        <dbReference type="SAM" id="MobiDB-lite"/>
    </source>
</evidence>
<dbReference type="SUPFAM" id="SSF50346">
    <property type="entry name" value="PRC-barrel domain"/>
    <property type="match status" value="1"/>
</dbReference>
<evidence type="ECO:0000313" key="5">
    <source>
        <dbReference type="Proteomes" id="UP000554520"/>
    </source>
</evidence>
<dbReference type="RefSeq" id="WP_183665576.1">
    <property type="nucleotide sequence ID" value="NZ_JACHXN010000039.1"/>
</dbReference>
<sequence>MRTKILITTACLALMSGAAVAQTTTTPAAPADTTAPPADNSAPAVTKELFKAPAGTQALTEVQPISSVTEGQVLVSEFIGKSVYSGDGNDAQSIGELNDLIITPDGMVHAAVIGVGGFLGVGEKDVAIPASHLKLSVRSDKSNWIVVNTTREDLQNAPAFETSQKFTEGVADPNKASEAKTDTAPAETAPAVQDNKMAPATPAPAN</sequence>
<comment type="caution">
    <text evidence="4">The sequence shown here is derived from an EMBL/GenBank/DDBJ whole genome shotgun (WGS) entry which is preliminary data.</text>
</comment>
<evidence type="ECO:0000313" key="4">
    <source>
        <dbReference type="EMBL" id="MBB3149714.1"/>
    </source>
</evidence>
<dbReference type="Proteomes" id="UP000554520">
    <property type="component" value="Unassembled WGS sequence"/>
</dbReference>